<reference evidence="2 3" key="1">
    <citation type="submission" date="2018-08" db="EMBL/GenBank/DDBJ databases">
        <title>Wenzhouxiangella salilacus sp. nov., a novel bacterium isolated from a saline lake in Xinjiang Province, China.</title>
        <authorList>
            <person name="Han S."/>
        </authorList>
    </citation>
    <scope>NUCLEOTIDE SEQUENCE [LARGE SCALE GENOMIC DNA]</scope>
    <source>
        <strain evidence="2 3">XDB06</strain>
    </source>
</reference>
<name>A0A3E1K812_9GAMM</name>
<evidence type="ECO:0000313" key="3">
    <source>
        <dbReference type="Proteomes" id="UP000260351"/>
    </source>
</evidence>
<proteinExistence type="predicted"/>
<comment type="caution">
    <text evidence="2">The sequence shown here is derived from an EMBL/GenBank/DDBJ whole genome shotgun (WGS) entry which is preliminary data.</text>
</comment>
<dbReference type="SUPFAM" id="SSF53790">
    <property type="entry name" value="Tetrapyrrole methylase"/>
    <property type="match status" value="1"/>
</dbReference>
<dbReference type="InterPro" id="IPR000878">
    <property type="entry name" value="4pyrrol_Mease"/>
</dbReference>
<dbReference type="OrthoDB" id="1459304at2"/>
<evidence type="ECO:0000259" key="1">
    <source>
        <dbReference type="Pfam" id="PF00590"/>
    </source>
</evidence>
<sequence length="258" mass="28551">MRQGGQLVVVGCGIQLGRHITERAVSEIQAADTVFVLADALAFDWIATRRPDAVDLTDYYDDRTDRRETYRAMKASIMEAVSGGKRVCTVFYGHPGVFAQVPHDAIAQVRAAGLAARMEPGISAEACLYADLGLDPGERGVQSIEATRFLAYKHSLDPTALVLLWQVALAGNLACIGFEPDPKRLQLLVDKLSHWYRPETPVILYEAAQLPIEPFRADRMTLADLPTARYKEYTTLVIPPAVEADRDEHWTQAIEALD</sequence>
<dbReference type="RefSeq" id="WP_116650767.1">
    <property type="nucleotide sequence ID" value="NZ_QUZK01000037.1"/>
</dbReference>
<feature type="domain" description="Tetrapyrrole methylase" evidence="1">
    <location>
        <begin position="7"/>
        <end position="208"/>
    </location>
</feature>
<keyword evidence="3" id="KW-1185">Reference proteome</keyword>
<dbReference type="EMBL" id="QUZK01000037">
    <property type="protein sequence ID" value="RFF30166.1"/>
    <property type="molecule type" value="Genomic_DNA"/>
</dbReference>
<dbReference type="GO" id="GO:0008168">
    <property type="term" value="F:methyltransferase activity"/>
    <property type="evidence" value="ECO:0007669"/>
    <property type="project" value="InterPro"/>
</dbReference>
<dbReference type="Pfam" id="PF00590">
    <property type="entry name" value="TP_methylase"/>
    <property type="match status" value="1"/>
</dbReference>
<gene>
    <name evidence="2" type="ORF">DZC52_08800</name>
</gene>
<dbReference type="Proteomes" id="UP000260351">
    <property type="component" value="Unassembled WGS sequence"/>
</dbReference>
<evidence type="ECO:0000313" key="2">
    <source>
        <dbReference type="EMBL" id="RFF30166.1"/>
    </source>
</evidence>
<dbReference type="CDD" id="cd19916">
    <property type="entry name" value="OphMA_like"/>
    <property type="match status" value="1"/>
</dbReference>
<organism evidence="2 3">
    <name type="scientific">Wenzhouxiangella sediminis</name>
    <dbReference type="NCBI Taxonomy" id="1792836"/>
    <lineage>
        <taxon>Bacteria</taxon>
        <taxon>Pseudomonadati</taxon>
        <taxon>Pseudomonadota</taxon>
        <taxon>Gammaproteobacteria</taxon>
        <taxon>Chromatiales</taxon>
        <taxon>Wenzhouxiangellaceae</taxon>
        <taxon>Wenzhouxiangella</taxon>
    </lineage>
</organism>
<dbReference type="InterPro" id="IPR035996">
    <property type="entry name" value="4pyrrol_Methylase_sf"/>
</dbReference>
<dbReference type="InterPro" id="IPR014777">
    <property type="entry name" value="4pyrrole_Mease_sub1"/>
</dbReference>
<accession>A0A3E1K812</accession>
<protein>
    <recommendedName>
        <fullName evidence="1">Tetrapyrrole methylase domain-containing protein</fullName>
    </recommendedName>
</protein>
<dbReference type="AlphaFoldDB" id="A0A3E1K812"/>
<dbReference type="Gene3D" id="3.40.1010.10">
    <property type="entry name" value="Cobalt-precorrin-4 Transmethylase, Domain 1"/>
    <property type="match status" value="1"/>
</dbReference>